<sequence length="283" mass="29772">MRPSGHTQQYIAAVHNSQAEDHVTPTVRRTTRLTGGETEKAVFETQDTGFTTNTVANRSLQSKLGAADGGDVHDVGNSSQTIEQVRTTGHGIAPTYSDNAGLDSAEDKDVHTVQKASEEIDTHTVNVGSKHEANPQSNDMADINCGASMPSPLSDVDCSQMIEGSRQEEAADSAPTQTQPITSTELHVTDTPDSDVEVEAETHNQSQDSEAKAHNDIQSSVYCKEVSGGACVAVAGSGSSASEDEEGGYVSAKEAKSQSEVSPKQSDLECAPEPIGQAQDNEV</sequence>
<dbReference type="AlphaFoldDB" id="A0A0L0FJE5"/>
<proteinExistence type="predicted"/>
<gene>
    <name evidence="2" type="ORF">SARC_10940</name>
</gene>
<evidence type="ECO:0000313" key="2">
    <source>
        <dbReference type="EMBL" id="KNC76566.1"/>
    </source>
</evidence>
<name>A0A0L0FJE5_9EUKA</name>
<evidence type="ECO:0000256" key="1">
    <source>
        <dbReference type="SAM" id="MobiDB-lite"/>
    </source>
</evidence>
<feature type="region of interest" description="Disordered" evidence="1">
    <location>
        <begin position="235"/>
        <end position="283"/>
    </location>
</feature>
<feature type="compositionally biased region" description="Polar residues" evidence="1">
    <location>
        <begin position="174"/>
        <end position="186"/>
    </location>
</feature>
<organism evidence="2 3">
    <name type="scientific">Sphaeroforma arctica JP610</name>
    <dbReference type="NCBI Taxonomy" id="667725"/>
    <lineage>
        <taxon>Eukaryota</taxon>
        <taxon>Ichthyosporea</taxon>
        <taxon>Ichthyophonida</taxon>
        <taxon>Sphaeroforma</taxon>
    </lineage>
</organism>
<dbReference type="EMBL" id="KQ243047">
    <property type="protein sequence ID" value="KNC76566.1"/>
    <property type="molecule type" value="Genomic_DNA"/>
</dbReference>
<protein>
    <submittedName>
        <fullName evidence="2">Uncharacterized protein</fullName>
    </submittedName>
</protein>
<dbReference type="GeneID" id="25911444"/>
<accession>A0A0L0FJE5</accession>
<dbReference type="RefSeq" id="XP_014150468.1">
    <property type="nucleotide sequence ID" value="XM_014294993.1"/>
</dbReference>
<dbReference type="Proteomes" id="UP000054560">
    <property type="component" value="Unassembled WGS sequence"/>
</dbReference>
<feature type="region of interest" description="Disordered" evidence="1">
    <location>
        <begin position="124"/>
        <end position="215"/>
    </location>
</feature>
<keyword evidence="3" id="KW-1185">Reference proteome</keyword>
<evidence type="ECO:0000313" key="3">
    <source>
        <dbReference type="Proteomes" id="UP000054560"/>
    </source>
</evidence>
<reference evidence="2 3" key="1">
    <citation type="submission" date="2011-02" db="EMBL/GenBank/DDBJ databases">
        <title>The Genome Sequence of Sphaeroforma arctica JP610.</title>
        <authorList>
            <consortium name="The Broad Institute Genome Sequencing Platform"/>
            <person name="Russ C."/>
            <person name="Cuomo C."/>
            <person name="Young S.K."/>
            <person name="Zeng Q."/>
            <person name="Gargeya S."/>
            <person name="Alvarado L."/>
            <person name="Berlin A."/>
            <person name="Chapman S.B."/>
            <person name="Chen Z."/>
            <person name="Freedman E."/>
            <person name="Gellesch M."/>
            <person name="Goldberg J."/>
            <person name="Griggs A."/>
            <person name="Gujja S."/>
            <person name="Heilman E."/>
            <person name="Heiman D."/>
            <person name="Howarth C."/>
            <person name="Mehta T."/>
            <person name="Neiman D."/>
            <person name="Pearson M."/>
            <person name="Roberts A."/>
            <person name="Saif S."/>
            <person name="Shea T."/>
            <person name="Shenoy N."/>
            <person name="Sisk P."/>
            <person name="Stolte C."/>
            <person name="Sykes S."/>
            <person name="White J."/>
            <person name="Yandava C."/>
            <person name="Burger G."/>
            <person name="Gray M.W."/>
            <person name="Holland P.W.H."/>
            <person name="King N."/>
            <person name="Lang F.B.F."/>
            <person name="Roger A.J."/>
            <person name="Ruiz-Trillo I."/>
            <person name="Haas B."/>
            <person name="Nusbaum C."/>
            <person name="Birren B."/>
        </authorList>
    </citation>
    <scope>NUCLEOTIDE SEQUENCE [LARGE SCALE GENOMIC DNA]</scope>
    <source>
        <strain evidence="2 3">JP610</strain>
    </source>
</reference>